<dbReference type="EMBL" id="AWWV01011396">
    <property type="protein sequence ID" value="OMO72703.1"/>
    <property type="molecule type" value="Genomic_DNA"/>
</dbReference>
<evidence type="ECO:0000313" key="3">
    <source>
        <dbReference type="Proteomes" id="UP000188268"/>
    </source>
</evidence>
<evidence type="ECO:0000313" key="2">
    <source>
        <dbReference type="EMBL" id="OMO72703.1"/>
    </source>
</evidence>
<dbReference type="OrthoDB" id="17395at2759"/>
<accession>A0A1R3HQT5</accession>
<sequence>MSREGVIVMIIQIQGEKWHNLKFKGRYRLYRLASSNIFSVYKLLWFLSQYRKRSLTISFWRAGTEPESKRKLQEKGKENSFDPFDSFPDPEIISWAEAHDTSFQQQRVLPKNNGKPISPEKENENGDKAESSEMGLRKDKELASGSNSESDHFEEPPKKLTFLIDATAIHQLPEYGGRSFPDVIETAFRDATGSDEGINPLTHDAADANDHPQPQFRVLLPEVRAGLEMALIDAVANSIYVPLSLWRLFGGVSNTLVTSATVTLSKLLLAYYIWVIKDKSLIALGNALPQPQPQP</sequence>
<keyword evidence="3" id="KW-1185">Reference proteome</keyword>
<comment type="caution">
    <text evidence="2">The sequence shown here is derived from an EMBL/GenBank/DDBJ whole genome shotgun (WGS) entry which is preliminary data.</text>
</comment>
<name>A0A1R3HQT5_COCAP</name>
<feature type="compositionally biased region" description="Basic and acidic residues" evidence="1">
    <location>
        <begin position="118"/>
        <end position="142"/>
    </location>
</feature>
<gene>
    <name evidence="2" type="ORF">CCACVL1_17634</name>
</gene>
<organism evidence="2 3">
    <name type="scientific">Corchorus capsularis</name>
    <name type="common">Jute</name>
    <dbReference type="NCBI Taxonomy" id="210143"/>
    <lineage>
        <taxon>Eukaryota</taxon>
        <taxon>Viridiplantae</taxon>
        <taxon>Streptophyta</taxon>
        <taxon>Embryophyta</taxon>
        <taxon>Tracheophyta</taxon>
        <taxon>Spermatophyta</taxon>
        <taxon>Magnoliopsida</taxon>
        <taxon>eudicotyledons</taxon>
        <taxon>Gunneridae</taxon>
        <taxon>Pentapetalae</taxon>
        <taxon>rosids</taxon>
        <taxon>malvids</taxon>
        <taxon>Malvales</taxon>
        <taxon>Malvaceae</taxon>
        <taxon>Grewioideae</taxon>
        <taxon>Apeibeae</taxon>
        <taxon>Corchorus</taxon>
    </lineage>
</organism>
<dbReference type="AlphaFoldDB" id="A0A1R3HQT5"/>
<proteinExistence type="predicted"/>
<evidence type="ECO:0000256" key="1">
    <source>
        <dbReference type="SAM" id="MobiDB-lite"/>
    </source>
</evidence>
<dbReference type="Proteomes" id="UP000188268">
    <property type="component" value="Unassembled WGS sequence"/>
</dbReference>
<protein>
    <submittedName>
        <fullName evidence="2">Uncharacterized protein</fullName>
    </submittedName>
</protein>
<feature type="region of interest" description="Disordered" evidence="1">
    <location>
        <begin position="104"/>
        <end position="156"/>
    </location>
</feature>
<reference evidence="2 3" key="1">
    <citation type="submission" date="2013-09" db="EMBL/GenBank/DDBJ databases">
        <title>Corchorus capsularis genome sequencing.</title>
        <authorList>
            <person name="Alam M."/>
            <person name="Haque M.S."/>
            <person name="Islam M.S."/>
            <person name="Emdad E.M."/>
            <person name="Islam M.M."/>
            <person name="Ahmed B."/>
            <person name="Halim A."/>
            <person name="Hossen Q.M.M."/>
            <person name="Hossain M.Z."/>
            <person name="Ahmed R."/>
            <person name="Khan M.M."/>
            <person name="Islam R."/>
            <person name="Rashid M.M."/>
            <person name="Khan S.A."/>
            <person name="Rahman M.S."/>
            <person name="Alam M."/>
        </authorList>
    </citation>
    <scope>NUCLEOTIDE SEQUENCE [LARGE SCALE GENOMIC DNA]</scope>
    <source>
        <strain evidence="3">cv. CVL-1</strain>
        <tissue evidence="2">Whole seedling</tissue>
    </source>
</reference>
<dbReference type="Gramene" id="OMO72703">
    <property type="protein sequence ID" value="OMO72703"/>
    <property type="gene ID" value="CCACVL1_17634"/>
</dbReference>